<keyword evidence="4 14" id="KW-0645">Protease</keyword>
<feature type="transmembrane region" description="Helical" evidence="14">
    <location>
        <begin position="205"/>
        <end position="223"/>
    </location>
</feature>
<dbReference type="GO" id="GO:0006508">
    <property type="term" value="P:proteolysis"/>
    <property type="evidence" value="ECO:0007669"/>
    <property type="project" value="UniProtKB-KW"/>
</dbReference>
<feature type="transmembrane region" description="Helical" evidence="14">
    <location>
        <begin position="100"/>
        <end position="119"/>
    </location>
</feature>
<evidence type="ECO:0000256" key="3">
    <source>
        <dbReference type="ARBA" id="ARBA00022475"/>
    </source>
</evidence>
<dbReference type="GO" id="GO:0046872">
    <property type="term" value="F:metal ion binding"/>
    <property type="evidence" value="ECO:0007669"/>
    <property type="project" value="UniProtKB-UniRule"/>
</dbReference>
<dbReference type="KEGG" id="krh:KRH_13900"/>
<keyword evidence="12" id="KW-0129">CBS domain</keyword>
<feature type="active site" evidence="15">
    <location>
        <position position="86"/>
    </location>
</feature>
<feature type="binding site" evidence="16">
    <location>
        <position position="85"/>
    </location>
    <ligand>
        <name>Zn(2+)</name>
        <dbReference type="ChEBI" id="CHEBI:29105"/>
        <note>catalytic</note>
    </ligand>
</feature>
<evidence type="ECO:0000256" key="12">
    <source>
        <dbReference type="ARBA" id="ARBA00023122"/>
    </source>
</evidence>
<keyword evidence="5 14" id="KW-0812">Transmembrane</keyword>
<evidence type="ECO:0000256" key="16">
    <source>
        <dbReference type="PIRSR" id="PIRSR006404-2"/>
    </source>
</evidence>
<keyword evidence="9 14" id="KW-0862">Zinc</keyword>
<dbReference type="Pfam" id="PF02163">
    <property type="entry name" value="Peptidase_M50"/>
    <property type="match status" value="1"/>
</dbReference>
<comment type="similarity">
    <text evidence="2 14">Belongs to the peptidase M50B family.</text>
</comment>
<dbReference type="InterPro" id="IPR016483">
    <property type="entry name" value="UCP006404_Pept_M50_CBS"/>
</dbReference>
<evidence type="ECO:0000256" key="4">
    <source>
        <dbReference type="ARBA" id="ARBA00022670"/>
    </source>
</evidence>
<dbReference type="Proteomes" id="UP000008838">
    <property type="component" value="Chromosome"/>
</dbReference>
<feature type="domain" description="Peptidase M50" evidence="18">
    <location>
        <begin position="153"/>
        <end position="216"/>
    </location>
</feature>
<dbReference type="PANTHER" id="PTHR39188">
    <property type="entry name" value="MEMBRANE-ASSOCIATED ZINC METALLOPROTEASE M50B"/>
    <property type="match status" value="1"/>
</dbReference>
<evidence type="ECO:0000313" key="19">
    <source>
        <dbReference type="EMBL" id="BAG29737.1"/>
    </source>
</evidence>
<keyword evidence="6 14" id="KW-0479">Metal-binding</keyword>
<dbReference type="GO" id="GO:0005886">
    <property type="term" value="C:plasma membrane"/>
    <property type="evidence" value="ECO:0007669"/>
    <property type="project" value="UniProtKB-SubCell"/>
</dbReference>
<comment type="cofactor">
    <cofactor evidence="14 16">
        <name>Zn(2+)</name>
        <dbReference type="ChEBI" id="CHEBI:29105"/>
    </cofactor>
    <text evidence="14 16">Binds 1 zinc ion per subunit.</text>
</comment>
<dbReference type="CDD" id="cd06164">
    <property type="entry name" value="S2P-M50_SpoIVFB_CBS"/>
    <property type="match status" value="1"/>
</dbReference>
<gene>
    <name evidence="19" type="ordered locus">KRH_13900</name>
</gene>
<evidence type="ECO:0000256" key="11">
    <source>
        <dbReference type="ARBA" id="ARBA00023049"/>
    </source>
</evidence>
<dbReference type="eggNOG" id="COG0517">
    <property type="taxonomic scope" value="Bacteria"/>
</dbReference>
<feature type="transmembrane region" description="Helical" evidence="14">
    <location>
        <begin position="65"/>
        <end position="88"/>
    </location>
</feature>
<keyword evidence="8 14" id="KW-0378">Hydrolase</keyword>
<evidence type="ECO:0000256" key="6">
    <source>
        <dbReference type="ARBA" id="ARBA00022723"/>
    </source>
</evidence>
<comment type="subcellular location">
    <subcellularLocation>
        <location evidence="1 14">Cell membrane</location>
        <topology evidence="1 14">Multi-pass membrane protein</topology>
    </subcellularLocation>
</comment>
<feature type="transmembrane region" description="Helical" evidence="14">
    <location>
        <begin position="125"/>
        <end position="146"/>
    </location>
</feature>
<evidence type="ECO:0000313" key="20">
    <source>
        <dbReference type="Proteomes" id="UP000008838"/>
    </source>
</evidence>
<feature type="binding site" evidence="16">
    <location>
        <position position="89"/>
    </location>
    <ligand>
        <name>Zn(2+)</name>
        <dbReference type="ChEBI" id="CHEBI:29105"/>
        <note>catalytic</note>
    </ligand>
</feature>
<dbReference type="STRING" id="378753.KRH_13900"/>
<keyword evidence="7" id="KW-0677">Repeat</keyword>
<dbReference type="InterPro" id="IPR008915">
    <property type="entry name" value="Peptidase_M50"/>
</dbReference>
<evidence type="ECO:0000256" key="10">
    <source>
        <dbReference type="ARBA" id="ARBA00022989"/>
    </source>
</evidence>
<keyword evidence="3 14" id="KW-1003">Cell membrane</keyword>
<keyword evidence="10 14" id="KW-1133">Transmembrane helix</keyword>
<dbReference type="EMBL" id="AP009152">
    <property type="protein sequence ID" value="BAG29737.1"/>
    <property type="molecule type" value="Genomic_DNA"/>
</dbReference>
<reference evidence="19 20" key="1">
    <citation type="journal article" date="2008" name="J. Bacteriol.">
        <title>Complete genome sequence of the soil actinomycete Kocuria rhizophila.</title>
        <authorList>
            <person name="Takarada H."/>
            <person name="Sekine M."/>
            <person name="Kosugi H."/>
            <person name="Matsuo Y."/>
            <person name="Fujisawa T."/>
            <person name="Omata S."/>
            <person name="Kishi E."/>
            <person name="Shimizu A."/>
            <person name="Tsukatani N."/>
            <person name="Tanikawa S."/>
            <person name="Fujita N."/>
            <person name="Harayama S."/>
        </authorList>
    </citation>
    <scope>NUCLEOTIDE SEQUENCE [LARGE SCALE GENOMIC DNA]</scope>
    <source>
        <strain evidence="20">ATCC 9341 / DSM 348 / NBRC 103217 / DC2201</strain>
    </source>
</reference>
<evidence type="ECO:0000256" key="2">
    <source>
        <dbReference type="ARBA" id="ARBA00007931"/>
    </source>
</evidence>
<protein>
    <recommendedName>
        <fullName evidence="14">Zinc metalloprotease</fullName>
    </recommendedName>
</protein>
<name>B2GIP4_KOCRD</name>
<accession>B2GIP4</accession>
<dbReference type="GO" id="GO:0008237">
    <property type="term" value="F:metallopeptidase activity"/>
    <property type="evidence" value="ECO:0007669"/>
    <property type="project" value="UniProtKB-UniRule"/>
</dbReference>
<keyword evidence="13 14" id="KW-0472">Membrane</keyword>
<evidence type="ECO:0000256" key="14">
    <source>
        <dbReference type="PIRNR" id="PIRNR006404"/>
    </source>
</evidence>
<evidence type="ECO:0000259" key="18">
    <source>
        <dbReference type="Pfam" id="PF02163"/>
    </source>
</evidence>
<proteinExistence type="inferred from homology"/>
<evidence type="ECO:0000256" key="7">
    <source>
        <dbReference type="ARBA" id="ARBA00022737"/>
    </source>
</evidence>
<dbReference type="HOGENOM" id="CLU_037123_1_0_11"/>
<feature type="transmembrane region" description="Helical" evidence="14">
    <location>
        <begin position="230"/>
        <end position="248"/>
    </location>
</feature>
<evidence type="ECO:0000256" key="15">
    <source>
        <dbReference type="PIRSR" id="PIRSR006404-1"/>
    </source>
</evidence>
<evidence type="ECO:0000256" key="1">
    <source>
        <dbReference type="ARBA" id="ARBA00004651"/>
    </source>
</evidence>
<dbReference type="eggNOG" id="COG1994">
    <property type="taxonomic scope" value="Bacteria"/>
</dbReference>
<feature type="transmembrane region" description="Helical" evidence="14">
    <location>
        <begin position="158"/>
        <end position="177"/>
    </location>
</feature>
<evidence type="ECO:0000256" key="13">
    <source>
        <dbReference type="ARBA" id="ARBA00023136"/>
    </source>
</evidence>
<keyword evidence="11 14" id="KW-0482">Metalloprotease</keyword>
<keyword evidence="20" id="KW-1185">Reference proteome</keyword>
<feature type="binding site" evidence="16">
    <location>
        <position position="183"/>
    </location>
    <ligand>
        <name>Zn(2+)</name>
        <dbReference type="ChEBI" id="CHEBI:29105"/>
        <note>catalytic</note>
    </ligand>
</feature>
<evidence type="ECO:0000256" key="8">
    <source>
        <dbReference type="ARBA" id="ARBA00022801"/>
    </source>
</evidence>
<evidence type="ECO:0000256" key="5">
    <source>
        <dbReference type="ARBA" id="ARBA00022692"/>
    </source>
</evidence>
<feature type="region of interest" description="Disordered" evidence="17">
    <location>
        <begin position="1"/>
        <end position="20"/>
    </location>
</feature>
<feature type="transmembrane region" description="Helical" evidence="14">
    <location>
        <begin position="31"/>
        <end position="53"/>
    </location>
</feature>
<organism evidence="19 20">
    <name type="scientific">Kocuria rhizophila (strain ATCC 9341 / DSM 348 / NBRC 103217 / DC2201)</name>
    <dbReference type="NCBI Taxonomy" id="378753"/>
    <lineage>
        <taxon>Bacteria</taxon>
        <taxon>Bacillati</taxon>
        <taxon>Actinomycetota</taxon>
        <taxon>Actinomycetes</taxon>
        <taxon>Micrococcales</taxon>
        <taxon>Micrococcaceae</taxon>
        <taxon>Kocuria</taxon>
    </lineage>
</organism>
<dbReference type="RefSeq" id="WP_012398458.1">
    <property type="nucleotide sequence ID" value="NC_010617.1"/>
</dbReference>
<dbReference type="PANTHER" id="PTHR39188:SF3">
    <property type="entry name" value="STAGE IV SPORULATION PROTEIN FB"/>
    <property type="match status" value="1"/>
</dbReference>
<sequence length="411" mass="42889">MPASRFPDPATGPVPRTTTARRRGMPLGRVLGVELVLDRSWFVIAVLTVLMYGPVLWRLYPGLGWLNLVLALGFAVGLALSVLVHELAHALAGRAAGWPVGRIVLTLMGGHTAFGAVATRPLPTALVSLVGPVSNLALAAAGEFALSFAPESAAGPVWALLQLLVLANWVLGLFNLLPGLPLDGGRVVEAVVWALTGAESRGTVAAAWCGRAIAVLVVLWATVTAQWRSPLVFAVVALVAGFIFLGAGQSLRQARLTGVLDAVRARDIARPALEFAPATPLSLVDATVTEATSHGYRGWTPDVVVRDPSRGLVGVLSPARSAEVTGGQRAHVAVGDVCVWCPQDAFVAPDAAGGHMVRLMESRQLPWLCVVDGTRAADGSVGAGPARAEEPTGVVGGVVHHEDLARYALRR</sequence>
<evidence type="ECO:0000256" key="9">
    <source>
        <dbReference type="ARBA" id="ARBA00022833"/>
    </source>
</evidence>
<dbReference type="PIRSF" id="PIRSF006404">
    <property type="entry name" value="UCP006404_Pept_M50_CBS"/>
    <property type="match status" value="1"/>
</dbReference>
<evidence type="ECO:0000256" key="17">
    <source>
        <dbReference type="SAM" id="MobiDB-lite"/>
    </source>
</evidence>
<dbReference type="AlphaFoldDB" id="B2GIP4"/>